<sequence length="498" mass="55697">MDLLRVPCAESPVNETAARETAKSVELLREALDAHELYFCRDPEHDVTQTLQRRLSMTHSDSSAWKRCDRRFFWNQHVVAPLVQAGADEWVTPVMNAFVRAVPVPLERIDSHAAKNGTVKGSLLLISRRSAERQGTRFLRGVNDQGQVANFVETEQVALVDGGAASAHVQIRGSVPLFWGHPAHLKYRPPLRLDTDQERHRLALEKHISALRQLYGSIVFVNLIDKTKEQGELGKLLRHSLSTLAVRLRAERKSPSEPSPLRHVWFDFHHECKNMQWGNLGRLEELCKPDIKFHSFFSLHPEEQDADRAQRGVLRTNCIDCLDRTNVVQSIFARKLLDEQLADLGLRVPADHFKGFDTTFRGLWSDNADAIAVLYAGTGALKGDFTRRGKRTKLGILRDGVNAVQRYYMNHFVDPERQEGLDLLLFGRREPRETTLRVASSTKAAALRRATSLRAATTLVMASVLLLIQTLVSRAALFDKLQSVATSAMVGGGGGGGG</sequence>
<feature type="domain" description="SAC" evidence="1">
    <location>
        <begin position="44"/>
        <end position="377"/>
    </location>
</feature>
<dbReference type="PANTHER" id="PTHR45662:SF2">
    <property type="entry name" value="PHOSPHATIDYLINOSITOL-3-PHOSPHATASE SAC1"/>
    <property type="match status" value="1"/>
</dbReference>
<dbReference type="EMBL" id="HBHJ01017999">
    <property type="protein sequence ID" value="CAD9691859.1"/>
    <property type="molecule type" value="Transcribed_RNA"/>
</dbReference>
<protein>
    <recommendedName>
        <fullName evidence="1">SAC domain-containing protein</fullName>
    </recommendedName>
</protein>
<dbReference type="GO" id="GO:0043812">
    <property type="term" value="F:phosphatidylinositol-4-phosphate phosphatase activity"/>
    <property type="evidence" value="ECO:0007669"/>
    <property type="project" value="TreeGrafter"/>
</dbReference>
<proteinExistence type="predicted"/>
<evidence type="ECO:0000259" key="1">
    <source>
        <dbReference type="PROSITE" id="PS50275"/>
    </source>
</evidence>
<dbReference type="GO" id="GO:0005783">
    <property type="term" value="C:endoplasmic reticulum"/>
    <property type="evidence" value="ECO:0007669"/>
    <property type="project" value="TreeGrafter"/>
</dbReference>
<accession>A0A7S2WKG3</accession>
<dbReference type="Pfam" id="PF02383">
    <property type="entry name" value="Syja_N"/>
    <property type="match status" value="1"/>
</dbReference>
<organism evidence="2">
    <name type="scientific">Rhizochromulina marina</name>
    <dbReference type="NCBI Taxonomy" id="1034831"/>
    <lineage>
        <taxon>Eukaryota</taxon>
        <taxon>Sar</taxon>
        <taxon>Stramenopiles</taxon>
        <taxon>Ochrophyta</taxon>
        <taxon>Dictyochophyceae</taxon>
        <taxon>Rhizochromulinales</taxon>
        <taxon>Rhizochromulina</taxon>
    </lineage>
</organism>
<name>A0A7S2WKG3_9STRA</name>
<evidence type="ECO:0000313" key="2">
    <source>
        <dbReference type="EMBL" id="CAD9691859.1"/>
    </source>
</evidence>
<dbReference type="GO" id="GO:0046856">
    <property type="term" value="P:phosphatidylinositol dephosphorylation"/>
    <property type="evidence" value="ECO:0007669"/>
    <property type="project" value="TreeGrafter"/>
</dbReference>
<gene>
    <name evidence="2" type="ORF">RMAR1173_LOCUS11924</name>
</gene>
<dbReference type="PANTHER" id="PTHR45662">
    <property type="entry name" value="PHOSPHATIDYLINOSITIDE PHOSPHATASE SAC1"/>
    <property type="match status" value="1"/>
</dbReference>
<reference evidence="2" key="1">
    <citation type="submission" date="2021-01" db="EMBL/GenBank/DDBJ databases">
        <authorList>
            <person name="Corre E."/>
            <person name="Pelletier E."/>
            <person name="Niang G."/>
            <person name="Scheremetjew M."/>
            <person name="Finn R."/>
            <person name="Kale V."/>
            <person name="Holt S."/>
            <person name="Cochrane G."/>
            <person name="Meng A."/>
            <person name="Brown T."/>
            <person name="Cohen L."/>
        </authorList>
    </citation>
    <scope>NUCLEOTIDE SEQUENCE</scope>
    <source>
        <strain evidence="2">CCMP1243</strain>
    </source>
</reference>
<dbReference type="AlphaFoldDB" id="A0A7S2WKG3"/>
<dbReference type="PROSITE" id="PS50275">
    <property type="entry name" value="SAC"/>
    <property type="match status" value="1"/>
</dbReference>
<dbReference type="InterPro" id="IPR002013">
    <property type="entry name" value="SAC_dom"/>
</dbReference>